<dbReference type="EMBL" id="JAWDIP010000004">
    <property type="protein sequence ID" value="MDY0396921.1"/>
    <property type="molecule type" value="Genomic_DNA"/>
</dbReference>
<comment type="caution">
    <text evidence="1">The sequence shown here is derived from an EMBL/GenBank/DDBJ whole genome shotgun (WGS) entry which is preliminary data.</text>
</comment>
<keyword evidence="2" id="KW-1185">Reference proteome</keyword>
<accession>A0ABU5CC47</accession>
<gene>
    <name evidence="1" type="ORF">RWE15_24815</name>
</gene>
<sequence>MFSFPFLDELLQIKDNDLARLIEEENPDIKLDDSLDFGKFFEQNTLPEEDIEYLKKEYLGMIYDDLPDDAFNTSDEKIDVDGKSVKTEKIKMHLTEKQLKTILSNVFTKASKDKKLMKIIKDQYQMQEFGAGLFAPQQTAGMDAMTDEMIKDFEQAMKDANKGLKDIKIPDGMTSTIWTNDKLIVKRDFSIKAGPNKDQLGTFHVKGTQTLEKEKQQFAYTFGYKDQFDEGDLKIDGTLSNKDGKIKNAIKLTVADTEIDFDADETLKDGKRDFERKFTFKENDESGGLIWTGDADYDKDQMKSNHKLTLDGDFLQGTKIALNLKNSAKTIKKVTLPKEDNVKDLGNMKLDEIEQYFMNDVSQKAQQYFMQMVGPGL</sequence>
<dbReference type="Proteomes" id="UP001281447">
    <property type="component" value="Unassembled WGS sequence"/>
</dbReference>
<organism evidence="1 2">
    <name type="scientific">Tigheibacillus halophilus</name>
    <dbReference type="NCBI Taxonomy" id="361280"/>
    <lineage>
        <taxon>Bacteria</taxon>
        <taxon>Bacillati</taxon>
        <taxon>Bacillota</taxon>
        <taxon>Bacilli</taxon>
        <taxon>Bacillales</taxon>
        <taxon>Bacillaceae</taxon>
        <taxon>Tigheibacillus</taxon>
    </lineage>
</organism>
<proteinExistence type="predicted"/>
<reference evidence="1 2" key="1">
    <citation type="submission" date="2023-10" db="EMBL/GenBank/DDBJ databases">
        <title>Virgibacillus halophilus 5B73C genome.</title>
        <authorList>
            <person name="Miliotis G."/>
            <person name="Sengupta P."/>
            <person name="Hameed A."/>
            <person name="Chuvochina M."/>
            <person name="Mcdonagh F."/>
            <person name="Simpson A.C."/>
            <person name="Singh N.K."/>
            <person name="Rekha P.D."/>
            <person name="Raman K."/>
            <person name="Hugenholtz P."/>
            <person name="Venkateswaran K."/>
        </authorList>
    </citation>
    <scope>NUCLEOTIDE SEQUENCE [LARGE SCALE GENOMIC DNA]</scope>
    <source>
        <strain evidence="1 2">5B73C</strain>
    </source>
</reference>
<protein>
    <submittedName>
        <fullName evidence="1">DUF6583 family protein</fullName>
    </submittedName>
</protein>
<evidence type="ECO:0000313" key="1">
    <source>
        <dbReference type="EMBL" id="MDY0396921.1"/>
    </source>
</evidence>
<name>A0ABU5CC47_9BACI</name>
<evidence type="ECO:0000313" key="2">
    <source>
        <dbReference type="Proteomes" id="UP001281447"/>
    </source>
</evidence>